<dbReference type="InterPro" id="IPR023772">
    <property type="entry name" value="DNA-bd_HTH_TetR-type_CS"/>
</dbReference>
<gene>
    <name evidence="6" type="ORF">AD933_06595</name>
</gene>
<dbReference type="PATRIC" id="fig|178901.13.peg.927"/>
<dbReference type="InterPro" id="IPR001647">
    <property type="entry name" value="HTH_TetR"/>
</dbReference>
<feature type="domain" description="HTH tetR-type" evidence="5">
    <location>
        <begin position="14"/>
        <end position="74"/>
    </location>
</feature>
<evidence type="ECO:0000256" key="4">
    <source>
        <dbReference type="PROSITE-ProRule" id="PRU00335"/>
    </source>
</evidence>
<dbReference type="Pfam" id="PF00440">
    <property type="entry name" value="TetR_N"/>
    <property type="match status" value="1"/>
</dbReference>
<evidence type="ECO:0000259" key="5">
    <source>
        <dbReference type="PROSITE" id="PS50977"/>
    </source>
</evidence>
<keyword evidence="3" id="KW-0804">Transcription</keyword>
<protein>
    <submittedName>
        <fullName evidence="6">AcrR family transcriptional regulator</fullName>
    </submittedName>
</protein>
<dbReference type="GO" id="GO:0000976">
    <property type="term" value="F:transcription cis-regulatory region binding"/>
    <property type="evidence" value="ECO:0007669"/>
    <property type="project" value="TreeGrafter"/>
</dbReference>
<keyword evidence="1" id="KW-0805">Transcription regulation</keyword>
<dbReference type="PROSITE" id="PS01081">
    <property type="entry name" value="HTH_TETR_1"/>
    <property type="match status" value="1"/>
</dbReference>
<evidence type="ECO:0000256" key="2">
    <source>
        <dbReference type="ARBA" id="ARBA00023125"/>
    </source>
</evidence>
<feature type="DNA-binding region" description="H-T-H motif" evidence="4">
    <location>
        <begin position="37"/>
        <end position="56"/>
    </location>
</feature>
<dbReference type="Pfam" id="PF17935">
    <property type="entry name" value="TetR_C_27"/>
    <property type="match status" value="1"/>
</dbReference>
<dbReference type="RefSeq" id="WP_061508034.1">
    <property type="nucleotide sequence ID" value="NZ_LHZF01000158.1"/>
</dbReference>
<dbReference type="PANTHER" id="PTHR30055">
    <property type="entry name" value="HTH-TYPE TRANSCRIPTIONAL REGULATOR RUTR"/>
    <property type="match status" value="1"/>
</dbReference>
<dbReference type="AlphaFoldDB" id="A0A149RPZ8"/>
<dbReference type="PRINTS" id="PR00455">
    <property type="entry name" value="HTHTETR"/>
</dbReference>
<dbReference type="InterPro" id="IPR050109">
    <property type="entry name" value="HTH-type_TetR-like_transc_reg"/>
</dbReference>
<evidence type="ECO:0000313" key="7">
    <source>
        <dbReference type="Proteomes" id="UP000075526"/>
    </source>
</evidence>
<organism evidence="6 7">
    <name type="scientific">Acetobacter malorum</name>
    <dbReference type="NCBI Taxonomy" id="178901"/>
    <lineage>
        <taxon>Bacteria</taxon>
        <taxon>Pseudomonadati</taxon>
        <taxon>Pseudomonadota</taxon>
        <taxon>Alphaproteobacteria</taxon>
        <taxon>Acetobacterales</taxon>
        <taxon>Acetobacteraceae</taxon>
        <taxon>Acetobacter</taxon>
    </lineage>
</organism>
<dbReference type="InterPro" id="IPR036271">
    <property type="entry name" value="Tet_transcr_reg_TetR-rel_C_sf"/>
</dbReference>
<sequence>MQSAGKGQRGPIDHERREQILDAANEHFRHYGYKKTTVADLAKAIGLSTAYIYKFFDSKRAIGEEICRQCHERVMADVKDAMGSGKPASERLRLIFLTLARDGIDLLFNDRKMHDIVLAALEEGWSTAADFDAELLSHVRSVIADGRDAGEFERKTPLEEACRGVVLALQPVRHPVLLEFNHNTLIEDASLLAGLVLRSLSA</sequence>
<dbReference type="InterPro" id="IPR009057">
    <property type="entry name" value="Homeodomain-like_sf"/>
</dbReference>
<dbReference type="InterPro" id="IPR041478">
    <property type="entry name" value="TetR_C_27"/>
</dbReference>
<name>A0A149RPZ8_9PROT</name>
<accession>A0A149RPZ8</accession>
<dbReference type="EMBL" id="LHZF01000158">
    <property type="protein sequence ID" value="KXV16399.1"/>
    <property type="molecule type" value="Genomic_DNA"/>
</dbReference>
<dbReference type="GO" id="GO:0003700">
    <property type="term" value="F:DNA-binding transcription factor activity"/>
    <property type="evidence" value="ECO:0007669"/>
    <property type="project" value="TreeGrafter"/>
</dbReference>
<proteinExistence type="predicted"/>
<evidence type="ECO:0000313" key="6">
    <source>
        <dbReference type="EMBL" id="KXV16399.1"/>
    </source>
</evidence>
<evidence type="ECO:0000256" key="3">
    <source>
        <dbReference type="ARBA" id="ARBA00023163"/>
    </source>
</evidence>
<dbReference type="Gene3D" id="1.10.10.60">
    <property type="entry name" value="Homeodomain-like"/>
    <property type="match status" value="1"/>
</dbReference>
<dbReference type="SUPFAM" id="SSF46689">
    <property type="entry name" value="Homeodomain-like"/>
    <property type="match status" value="1"/>
</dbReference>
<reference evidence="6 7" key="1">
    <citation type="submission" date="2015-06" db="EMBL/GenBank/DDBJ databases">
        <title>Improved classification and identification of acetic acid bacteria using matrix-assisted laser desorption/ionization time-of-flight mass spectrometry; Gluconobacter nephelii and Gluconobacter uchimurae are later heterotypic synonyms of Gluconobacter japonicus and Gluconobacter oxydans, respectively.</title>
        <authorList>
            <person name="Li L."/>
            <person name="Cleenwerck I."/>
            <person name="De Vuyst L."/>
            <person name="Vandamme P."/>
        </authorList>
    </citation>
    <scope>NUCLEOTIDE SEQUENCE [LARGE SCALE GENOMIC DNA]</scope>
    <source>
        <strain evidence="6 7">LMG 1552</strain>
    </source>
</reference>
<keyword evidence="2 4" id="KW-0238">DNA-binding</keyword>
<dbReference type="SUPFAM" id="SSF48498">
    <property type="entry name" value="Tetracyclin repressor-like, C-terminal domain"/>
    <property type="match status" value="1"/>
</dbReference>
<dbReference type="PANTHER" id="PTHR30055:SF234">
    <property type="entry name" value="HTH-TYPE TRANSCRIPTIONAL REGULATOR BETI"/>
    <property type="match status" value="1"/>
</dbReference>
<comment type="caution">
    <text evidence="6">The sequence shown here is derived from an EMBL/GenBank/DDBJ whole genome shotgun (WGS) entry which is preliminary data.</text>
</comment>
<evidence type="ECO:0000256" key="1">
    <source>
        <dbReference type="ARBA" id="ARBA00023015"/>
    </source>
</evidence>
<dbReference type="Gene3D" id="1.10.357.10">
    <property type="entry name" value="Tetracycline Repressor, domain 2"/>
    <property type="match status" value="1"/>
</dbReference>
<dbReference type="PROSITE" id="PS50977">
    <property type="entry name" value="HTH_TETR_2"/>
    <property type="match status" value="1"/>
</dbReference>
<dbReference type="Proteomes" id="UP000075526">
    <property type="component" value="Unassembled WGS sequence"/>
</dbReference>